<proteinExistence type="inferred from homology"/>
<name>A0A0G1BIE9_UNCKA</name>
<dbReference type="InterPro" id="IPR027417">
    <property type="entry name" value="P-loop_NTPase"/>
</dbReference>
<keyword evidence="8 13" id="KW-0067">ATP-binding</keyword>
<keyword evidence="3" id="KW-1003">Cell membrane</keyword>
<dbReference type="EMBL" id="LCCU01000016">
    <property type="protein sequence ID" value="KKS37208.1"/>
    <property type="molecule type" value="Genomic_DNA"/>
</dbReference>
<accession>A0A0G1BIE9</accession>
<evidence type="ECO:0000256" key="3">
    <source>
        <dbReference type="ARBA" id="ARBA00022475"/>
    </source>
</evidence>
<evidence type="ECO:0000259" key="16">
    <source>
        <dbReference type="PROSITE" id="PS50901"/>
    </source>
</evidence>
<evidence type="ECO:0000256" key="7">
    <source>
        <dbReference type="ARBA" id="ARBA00022829"/>
    </source>
</evidence>
<dbReference type="Pfam" id="PF09397">
    <property type="entry name" value="FtsK_gamma"/>
    <property type="match status" value="1"/>
</dbReference>
<dbReference type="Gene3D" id="3.40.50.300">
    <property type="entry name" value="P-loop containing nucleotide triphosphate hydrolases"/>
    <property type="match status" value="1"/>
</dbReference>
<dbReference type="GO" id="GO:0051301">
    <property type="term" value="P:cell division"/>
    <property type="evidence" value="ECO:0007669"/>
    <property type="project" value="UniProtKB-KW"/>
</dbReference>
<evidence type="ECO:0000256" key="10">
    <source>
        <dbReference type="ARBA" id="ARBA00023125"/>
    </source>
</evidence>
<dbReference type="Pfam" id="PF17854">
    <property type="entry name" value="FtsK_alpha"/>
    <property type="match status" value="1"/>
</dbReference>
<keyword evidence="7" id="KW-0159">Chromosome partition</keyword>
<dbReference type="GO" id="GO:0007059">
    <property type="term" value="P:chromosome segregation"/>
    <property type="evidence" value="ECO:0007669"/>
    <property type="project" value="UniProtKB-KW"/>
</dbReference>
<protein>
    <submittedName>
        <fullName evidence="17">Translocase FtsK protein</fullName>
    </submittedName>
</protein>
<feature type="binding site" evidence="13">
    <location>
        <begin position="428"/>
        <end position="435"/>
    </location>
    <ligand>
        <name>ATP</name>
        <dbReference type="ChEBI" id="CHEBI:30616"/>
    </ligand>
</feature>
<sequence length="753" mass="82149">MPKRGRKRKFKLNFSIKPDTIRSVIALTLVTVGLLSLIAYFVPSYSVNAKIKGFMTGLFGKPSIILPFLFLISGSLFIQKLKVKLKEPRIVAGLVLALLGLSGLSHVFIKRVDALEAAENGLGGGMVGYEISSFLISAVSIYGAAVLLILAVLISTILLFDVSLDQVLGFVSEKKDLIKSPLKGMWPFKKEDTGEFEEISEDEFNIDGKDRGNTEDASAEAYGDGEETEENPEFEVIPSQYEPVTVPVVIPEGATSTIATISPPPFLVTPSNKIWKEPPLDILIEPVAESRDSSETKANEKKIVDTLKSFAIDVEVANTKVGPSVTRYAIKTKSVAKVSKIASLHENLALALASPNGSVRIEAPIPGTSEIGIEVPNIVRSVVNFKSIITSEAMKSMKTKLAIGLGKDVAGKTYVYDIAKMPHILIAGATNSGKSIFIHNILFSILFRASPQEVKFILVDPKRNELIHYQNIPHLITPVVVDMEKTPAVFKWAVQEMERRLKLFEQARVRNLDAYNENSGFQALPYIVIVVDEFAEVMMQDSNSVEKAVVRLAQMARSTGIHLVLAVQRPSINIITGIIKANIPTRVAFSVASQMDSRVIIDQPGAEKLLTRGDMLFVPPDAQKPIRLQGAYIDTKEIERLVNYLTHQGVEPDYLEEVLSMAMEKDGKTGSSSWGDGLDPLFDEAVDIVSSMGKASASLLQRKLSIGFSRAARIIDEMETKGIVGPAAGGSRARELLTGSMSSYSDELDDLVS</sequence>
<keyword evidence="10" id="KW-0238">DNA-binding</keyword>
<evidence type="ECO:0000313" key="17">
    <source>
        <dbReference type="EMBL" id="KKS37208.1"/>
    </source>
</evidence>
<dbReference type="InterPro" id="IPR025199">
    <property type="entry name" value="FtsK_4TM"/>
</dbReference>
<dbReference type="InterPro" id="IPR036388">
    <property type="entry name" value="WH-like_DNA-bd_sf"/>
</dbReference>
<dbReference type="InterPro" id="IPR050206">
    <property type="entry name" value="FtsK/SpoIIIE/SftA"/>
</dbReference>
<dbReference type="GO" id="GO:0003677">
    <property type="term" value="F:DNA binding"/>
    <property type="evidence" value="ECO:0007669"/>
    <property type="project" value="UniProtKB-KW"/>
</dbReference>
<comment type="subcellular location">
    <subcellularLocation>
        <location evidence="1">Cell membrane</location>
        <topology evidence="1">Multi-pass membrane protein</topology>
    </subcellularLocation>
</comment>
<keyword evidence="5 15" id="KW-0812">Transmembrane</keyword>
<keyword evidence="6 13" id="KW-0547">Nucleotide-binding</keyword>
<comment type="caution">
    <text evidence="17">The sequence shown here is derived from an EMBL/GenBank/DDBJ whole genome shotgun (WGS) entry which is preliminary data.</text>
</comment>
<feature type="transmembrane region" description="Helical" evidence="15">
    <location>
        <begin position="134"/>
        <end position="160"/>
    </location>
</feature>
<dbReference type="AlphaFoldDB" id="A0A0G1BIE9"/>
<evidence type="ECO:0000256" key="1">
    <source>
        <dbReference type="ARBA" id="ARBA00004651"/>
    </source>
</evidence>
<dbReference type="GO" id="GO:0005524">
    <property type="term" value="F:ATP binding"/>
    <property type="evidence" value="ECO:0007669"/>
    <property type="project" value="UniProtKB-UniRule"/>
</dbReference>
<dbReference type="PANTHER" id="PTHR22683">
    <property type="entry name" value="SPORULATION PROTEIN RELATED"/>
    <property type="match status" value="1"/>
</dbReference>
<dbReference type="Pfam" id="PF13491">
    <property type="entry name" value="FtsK_4TM"/>
    <property type="match status" value="1"/>
</dbReference>
<evidence type="ECO:0000256" key="2">
    <source>
        <dbReference type="ARBA" id="ARBA00006474"/>
    </source>
</evidence>
<dbReference type="SMART" id="SM00843">
    <property type="entry name" value="Ftsk_gamma"/>
    <property type="match status" value="1"/>
</dbReference>
<evidence type="ECO:0000256" key="14">
    <source>
        <dbReference type="SAM" id="MobiDB-lite"/>
    </source>
</evidence>
<feature type="transmembrane region" description="Helical" evidence="15">
    <location>
        <begin position="90"/>
        <end position="109"/>
    </location>
</feature>
<evidence type="ECO:0000313" key="18">
    <source>
        <dbReference type="Proteomes" id="UP000033847"/>
    </source>
</evidence>
<dbReference type="Pfam" id="PF01580">
    <property type="entry name" value="FtsK_SpoIIIE"/>
    <property type="match status" value="1"/>
</dbReference>
<evidence type="ECO:0000256" key="15">
    <source>
        <dbReference type="SAM" id="Phobius"/>
    </source>
</evidence>
<dbReference type="Gene3D" id="3.30.980.40">
    <property type="match status" value="1"/>
</dbReference>
<feature type="domain" description="FtsK" evidence="16">
    <location>
        <begin position="411"/>
        <end position="598"/>
    </location>
</feature>
<gene>
    <name evidence="17" type="ORF">UV00_C0016G0012</name>
</gene>
<evidence type="ECO:0000256" key="8">
    <source>
        <dbReference type="ARBA" id="ARBA00022840"/>
    </source>
</evidence>
<feature type="transmembrane region" description="Helical" evidence="15">
    <location>
        <begin position="21"/>
        <end position="42"/>
    </location>
</feature>
<dbReference type="Gene3D" id="1.10.10.10">
    <property type="entry name" value="Winged helix-like DNA-binding domain superfamily/Winged helix DNA-binding domain"/>
    <property type="match status" value="1"/>
</dbReference>
<dbReference type="InterPro" id="IPR041027">
    <property type="entry name" value="FtsK_alpha"/>
</dbReference>
<organism evidence="17 18">
    <name type="scientific">candidate division WWE3 bacterium GW2011_GWF1_42_14</name>
    <dbReference type="NCBI Taxonomy" id="1619138"/>
    <lineage>
        <taxon>Bacteria</taxon>
        <taxon>Katanobacteria</taxon>
    </lineage>
</organism>
<evidence type="ECO:0000256" key="6">
    <source>
        <dbReference type="ARBA" id="ARBA00022741"/>
    </source>
</evidence>
<keyword evidence="11 15" id="KW-0472">Membrane</keyword>
<comment type="similarity">
    <text evidence="2">Belongs to the FtsK/SpoIIIE/SftA family.</text>
</comment>
<feature type="region of interest" description="Disordered" evidence="14">
    <location>
        <begin position="205"/>
        <end position="229"/>
    </location>
</feature>
<dbReference type="GO" id="GO:0005886">
    <property type="term" value="C:plasma membrane"/>
    <property type="evidence" value="ECO:0007669"/>
    <property type="project" value="UniProtKB-SubCell"/>
</dbReference>
<keyword evidence="4" id="KW-0132">Cell division</keyword>
<evidence type="ECO:0000256" key="9">
    <source>
        <dbReference type="ARBA" id="ARBA00022989"/>
    </source>
</evidence>
<evidence type="ECO:0000256" key="12">
    <source>
        <dbReference type="ARBA" id="ARBA00023306"/>
    </source>
</evidence>
<dbReference type="Proteomes" id="UP000033847">
    <property type="component" value="Unassembled WGS sequence"/>
</dbReference>
<keyword evidence="12" id="KW-0131">Cell cycle</keyword>
<dbReference type="InterPro" id="IPR036390">
    <property type="entry name" value="WH_DNA-bd_sf"/>
</dbReference>
<evidence type="ECO:0000256" key="11">
    <source>
        <dbReference type="ARBA" id="ARBA00023136"/>
    </source>
</evidence>
<dbReference type="CDD" id="cd01127">
    <property type="entry name" value="TrwB_TraG_TraD_VirD4"/>
    <property type="match status" value="1"/>
</dbReference>
<keyword evidence="9 15" id="KW-1133">Transmembrane helix</keyword>
<dbReference type="PROSITE" id="PS50901">
    <property type="entry name" value="FTSK"/>
    <property type="match status" value="1"/>
</dbReference>
<dbReference type="InterPro" id="IPR018541">
    <property type="entry name" value="Ftsk_gamma"/>
</dbReference>
<dbReference type="PATRIC" id="fig|1619138.3.peg.695"/>
<dbReference type="InterPro" id="IPR002543">
    <property type="entry name" value="FtsK_dom"/>
</dbReference>
<evidence type="ECO:0000256" key="5">
    <source>
        <dbReference type="ARBA" id="ARBA00022692"/>
    </source>
</evidence>
<evidence type="ECO:0000256" key="4">
    <source>
        <dbReference type="ARBA" id="ARBA00022618"/>
    </source>
</evidence>
<reference evidence="17 18" key="1">
    <citation type="journal article" date="2015" name="Nature">
        <title>rRNA introns, odd ribosomes, and small enigmatic genomes across a large radiation of phyla.</title>
        <authorList>
            <person name="Brown C.T."/>
            <person name="Hug L.A."/>
            <person name="Thomas B.C."/>
            <person name="Sharon I."/>
            <person name="Castelle C.J."/>
            <person name="Singh A."/>
            <person name="Wilkins M.J."/>
            <person name="Williams K.H."/>
            <person name="Banfield J.F."/>
        </authorList>
    </citation>
    <scope>NUCLEOTIDE SEQUENCE [LARGE SCALE GENOMIC DNA]</scope>
</reference>
<dbReference type="SUPFAM" id="SSF46785">
    <property type="entry name" value="Winged helix' DNA-binding domain"/>
    <property type="match status" value="1"/>
</dbReference>
<evidence type="ECO:0000256" key="13">
    <source>
        <dbReference type="PROSITE-ProRule" id="PRU00289"/>
    </source>
</evidence>
<dbReference type="SUPFAM" id="SSF52540">
    <property type="entry name" value="P-loop containing nucleoside triphosphate hydrolases"/>
    <property type="match status" value="1"/>
</dbReference>
<dbReference type="PANTHER" id="PTHR22683:SF41">
    <property type="entry name" value="DNA TRANSLOCASE FTSK"/>
    <property type="match status" value="1"/>
</dbReference>
<feature type="transmembrane region" description="Helical" evidence="15">
    <location>
        <begin position="54"/>
        <end position="78"/>
    </location>
</feature>